<evidence type="ECO:0008006" key="2">
    <source>
        <dbReference type="Google" id="ProtNLM"/>
    </source>
</evidence>
<reference evidence="1" key="2">
    <citation type="submission" date="2017-11" db="EMBL/GenBank/DDBJ databases">
        <title>Coralsnake Venomics: Analyses of Venom Gland Transcriptomes and Proteomes of Six Brazilian Taxa.</title>
        <authorList>
            <person name="Aird S.D."/>
            <person name="Jorge da Silva N."/>
            <person name="Qiu L."/>
            <person name="Villar-Briones A."/>
            <person name="Aparecida-Saddi V."/>
            <person name="Campos-Telles M.P."/>
            <person name="Grau M."/>
            <person name="Mikheyev A.S."/>
        </authorList>
    </citation>
    <scope>NUCLEOTIDE SEQUENCE</scope>
    <source>
        <tissue evidence="1">Venom_gland</tissue>
    </source>
</reference>
<dbReference type="AlphaFoldDB" id="A0A2D4EWV0"/>
<evidence type="ECO:0000313" key="1">
    <source>
        <dbReference type="EMBL" id="LAA39727.1"/>
    </source>
</evidence>
<dbReference type="Gene3D" id="3.60.10.10">
    <property type="entry name" value="Endonuclease/exonuclease/phosphatase"/>
    <property type="match status" value="1"/>
</dbReference>
<sequence>MLLVIIYAPNNNQNKFYKDLHEKIVEMGQDNICIVGDLNAVVDIRKDYFSSVKNKKKRKILPRSFFKMTHELNFIDQWRRINLGKKEFTFYSNPHKSWSRLEMAWMNAKLGNQLDTIEIMTNVWADDNPLK</sequence>
<dbReference type="SUPFAM" id="SSF56219">
    <property type="entry name" value="DNase I-like"/>
    <property type="match status" value="1"/>
</dbReference>
<name>A0A2D4EWV0_MICCO</name>
<protein>
    <recommendedName>
        <fullName evidence="2">Endonuclease/exonuclease/phosphatase domain-containing protein</fullName>
    </recommendedName>
</protein>
<proteinExistence type="predicted"/>
<dbReference type="InterPro" id="IPR036691">
    <property type="entry name" value="Endo/exonu/phosph_ase_sf"/>
</dbReference>
<reference evidence="1" key="1">
    <citation type="submission" date="2017-07" db="EMBL/GenBank/DDBJ databases">
        <authorList>
            <person name="Mikheyev A."/>
            <person name="Grau M."/>
        </authorList>
    </citation>
    <scope>NUCLEOTIDE SEQUENCE</scope>
    <source>
        <tissue evidence="1">Venom_gland</tissue>
    </source>
</reference>
<dbReference type="EMBL" id="IACJ01034370">
    <property type="protein sequence ID" value="LAA39727.1"/>
    <property type="molecule type" value="Transcribed_RNA"/>
</dbReference>
<organism evidence="1">
    <name type="scientific">Micrurus corallinus</name>
    <name type="common">Brazilian coral snake</name>
    <dbReference type="NCBI Taxonomy" id="54390"/>
    <lineage>
        <taxon>Eukaryota</taxon>
        <taxon>Metazoa</taxon>
        <taxon>Chordata</taxon>
        <taxon>Craniata</taxon>
        <taxon>Vertebrata</taxon>
        <taxon>Euteleostomi</taxon>
        <taxon>Lepidosauria</taxon>
        <taxon>Squamata</taxon>
        <taxon>Bifurcata</taxon>
        <taxon>Unidentata</taxon>
        <taxon>Episquamata</taxon>
        <taxon>Toxicofera</taxon>
        <taxon>Serpentes</taxon>
        <taxon>Colubroidea</taxon>
        <taxon>Elapidae</taxon>
        <taxon>Elapinae</taxon>
        <taxon>Micrurus</taxon>
    </lineage>
</organism>
<accession>A0A2D4EWV0</accession>